<keyword evidence="3" id="KW-0862">Zinc</keyword>
<dbReference type="SMART" id="SM00401">
    <property type="entry name" value="ZnF_GATA"/>
    <property type="match status" value="1"/>
</dbReference>
<dbReference type="PANTHER" id="PTHR45658:SF18">
    <property type="entry name" value="PROTEIN GAT2"/>
    <property type="match status" value="1"/>
</dbReference>
<dbReference type="STRING" id="645134.A0A0L0H851"/>
<dbReference type="GO" id="GO:0006355">
    <property type="term" value="P:regulation of DNA-templated transcription"/>
    <property type="evidence" value="ECO:0007669"/>
    <property type="project" value="InterPro"/>
</dbReference>
<accession>A0A0L0H851</accession>
<dbReference type="CDD" id="cd00202">
    <property type="entry name" value="ZnF_GATA"/>
    <property type="match status" value="1"/>
</dbReference>
<keyword evidence="2 4" id="KW-0863">Zinc-finger</keyword>
<dbReference type="Proteomes" id="UP000053201">
    <property type="component" value="Unassembled WGS sequence"/>
</dbReference>
<dbReference type="AlphaFoldDB" id="A0A0L0H851"/>
<dbReference type="RefSeq" id="XP_016605447.1">
    <property type="nucleotide sequence ID" value="XM_016755494.1"/>
</dbReference>
<dbReference type="InterPro" id="IPR000679">
    <property type="entry name" value="Znf_GATA"/>
</dbReference>
<dbReference type="InParanoid" id="A0A0L0H851"/>
<name>A0A0L0H851_SPIPD</name>
<dbReference type="InterPro" id="IPR051140">
    <property type="entry name" value="GATA_TF"/>
</dbReference>
<dbReference type="SUPFAM" id="SSF57716">
    <property type="entry name" value="Glucocorticoid receptor-like (DNA-binding domain)"/>
    <property type="match status" value="1"/>
</dbReference>
<evidence type="ECO:0000256" key="5">
    <source>
        <dbReference type="SAM" id="MobiDB-lite"/>
    </source>
</evidence>
<dbReference type="InterPro" id="IPR013088">
    <property type="entry name" value="Znf_NHR/GATA"/>
</dbReference>
<keyword evidence="8" id="KW-1185">Reference proteome</keyword>
<sequence length="356" mass="39264">MNEISALQVAAPSPFPHLAPSSRSGSTTRQPPAPTDIPLADAQLLLPDFPLPLPNVDSYDFSRSSNGWIADDDILGAAAVLFSTKLLDQAHREKAAQRVVPALGAFIPGPESHLPAIAAEQHFIGEFIQHDHDSDSESGYQDSSLPSISPRSFTSRPSVTHDNVSTDDEDSSPENSAKAQIATPLRPFRKSRLKRMMEPDSDDDEGEGNDSENEGQEDKEQKTQSQEEQDEESDFASKRVVRKPHVKRTANHRKTKTTPSPHKKLKKETSAVVESRPRSVEKDRKSPVRNLTPSRGARKPAKSNGRRCGYCNATQTPMWRHGPPGYTDLCNKCGVKWMRGRILQDPTPTSPDTVTH</sequence>
<dbReference type="VEuPathDB" id="FungiDB:SPPG_07332"/>
<dbReference type="Gene3D" id="3.30.50.10">
    <property type="entry name" value="Erythroid Transcription Factor GATA-1, subunit A"/>
    <property type="match status" value="1"/>
</dbReference>
<evidence type="ECO:0000256" key="3">
    <source>
        <dbReference type="ARBA" id="ARBA00022833"/>
    </source>
</evidence>
<feature type="region of interest" description="Disordered" evidence="5">
    <location>
        <begin position="1"/>
        <end position="37"/>
    </location>
</feature>
<protein>
    <recommendedName>
        <fullName evidence="6">GATA-type domain-containing protein</fullName>
    </recommendedName>
</protein>
<feature type="compositionally biased region" description="Basic residues" evidence="5">
    <location>
        <begin position="296"/>
        <end position="305"/>
    </location>
</feature>
<keyword evidence="1" id="KW-0479">Metal-binding</keyword>
<evidence type="ECO:0000256" key="2">
    <source>
        <dbReference type="ARBA" id="ARBA00022771"/>
    </source>
</evidence>
<evidence type="ECO:0000256" key="4">
    <source>
        <dbReference type="PROSITE-ProRule" id="PRU00094"/>
    </source>
</evidence>
<evidence type="ECO:0000259" key="6">
    <source>
        <dbReference type="PROSITE" id="PS50114"/>
    </source>
</evidence>
<reference evidence="7 8" key="1">
    <citation type="submission" date="2009-08" db="EMBL/GenBank/DDBJ databases">
        <title>The Genome Sequence of Spizellomyces punctatus strain DAOM BR117.</title>
        <authorList>
            <consortium name="The Broad Institute Genome Sequencing Platform"/>
            <person name="Russ C."/>
            <person name="Cuomo C."/>
            <person name="Shea T."/>
            <person name="Young S.K."/>
            <person name="Zeng Q."/>
            <person name="Koehrsen M."/>
            <person name="Haas B."/>
            <person name="Borodovsky M."/>
            <person name="Guigo R."/>
            <person name="Alvarado L."/>
            <person name="Berlin A."/>
            <person name="Bochicchio J."/>
            <person name="Borenstein D."/>
            <person name="Chapman S."/>
            <person name="Chen Z."/>
            <person name="Engels R."/>
            <person name="Freedman E."/>
            <person name="Gellesch M."/>
            <person name="Goldberg J."/>
            <person name="Griggs A."/>
            <person name="Gujja S."/>
            <person name="Heiman D."/>
            <person name="Hepburn T."/>
            <person name="Howarth C."/>
            <person name="Jen D."/>
            <person name="Larson L."/>
            <person name="Lewis B."/>
            <person name="Mehta T."/>
            <person name="Park D."/>
            <person name="Pearson M."/>
            <person name="Roberts A."/>
            <person name="Saif S."/>
            <person name="Shenoy N."/>
            <person name="Sisk P."/>
            <person name="Stolte C."/>
            <person name="Sykes S."/>
            <person name="Thomson T."/>
            <person name="Walk T."/>
            <person name="White J."/>
            <person name="Yandava C."/>
            <person name="Burger G."/>
            <person name="Gray M.W."/>
            <person name="Holland P.W.H."/>
            <person name="King N."/>
            <person name="Lang F.B.F."/>
            <person name="Roger A.J."/>
            <person name="Ruiz-Trillo I."/>
            <person name="Lander E."/>
            <person name="Nusbaum C."/>
        </authorList>
    </citation>
    <scope>NUCLEOTIDE SEQUENCE [LARGE SCALE GENOMIC DNA]</scope>
    <source>
        <strain evidence="7 8">DAOM BR117</strain>
    </source>
</reference>
<organism evidence="7 8">
    <name type="scientific">Spizellomyces punctatus (strain DAOM BR117)</name>
    <dbReference type="NCBI Taxonomy" id="645134"/>
    <lineage>
        <taxon>Eukaryota</taxon>
        <taxon>Fungi</taxon>
        <taxon>Fungi incertae sedis</taxon>
        <taxon>Chytridiomycota</taxon>
        <taxon>Chytridiomycota incertae sedis</taxon>
        <taxon>Chytridiomycetes</taxon>
        <taxon>Spizellomycetales</taxon>
        <taxon>Spizellomycetaceae</taxon>
        <taxon>Spizellomyces</taxon>
    </lineage>
</organism>
<dbReference type="GO" id="GO:0008270">
    <property type="term" value="F:zinc ion binding"/>
    <property type="evidence" value="ECO:0007669"/>
    <property type="project" value="UniProtKB-KW"/>
</dbReference>
<proteinExistence type="predicted"/>
<evidence type="ECO:0000313" key="7">
    <source>
        <dbReference type="EMBL" id="KNC97407.1"/>
    </source>
</evidence>
<feature type="domain" description="GATA-type" evidence="6">
    <location>
        <begin position="302"/>
        <end position="335"/>
    </location>
</feature>
<feature type="compositionally biased region" description="Basic and acidic residues" evidence="5">
    <location>
        <begin position="275"/>
        <end position="286"/>
    </location>
</feature>
<feature type="compositionally biased region" description="Polar residues" evidence="5">
    <location>
        <begin position="137"/>
        <end position="163"/>
    </location>
</feature>
<dbReference type="OrthoDB" id="2162994at2759"/>
<dbReference type="PROSITE" id="PS50114">
    <property type="entry name" value="GATA_ZN_FINGER_2"/>
    <property type="match status" value="1"/>
</dbReference>
<feature type="region of interest" description="Disordered" evidence="5">
    <location>
        <begin position="131"/>
        <end position="307"/>
    </location>
</feature>
<evidence type="ECO:0000256" key="1">
    <source>
        <dbReference type="ARBA" id="ARBA00022723"/>
    </source>
</evidence>
<dbReference type="GO" id="GO:0043565">
    <property type="term" value="F:sequence-specific DNA binding"/>
    <property type="evidence" value="ECO:0007669"/>
    <property type="project" value="InterPro"/>
</dbReference>
<evidence type="ECO:0000313" key="8">
    <source>
        <dbReference type="Proteomes" id="UP000053201"/>
    </source>
</evidence>
<feature type="compositionally biased region" description="Acidic residues" evidence="5">
    <location>
        <begin position="199"/>
        <end position="215"/>
    </location>
</feature>
<dbReference type="GeneID" id="27690554"/>
<gene>
    <name evidence="7" type="ORF">SPPG_07332</name>
</gene>
<dbReference type="Pfam" id="PF00320">
    <property type="entry name" value="GATA"/>
    <property type="match status" value="1"/>
</dbReference>
<feature type="compositionally biased region" description="Basic residues" evidence="5">
    <location>
        <begin position="239"/>
        <end position="266"/>
    </location>
</feature>
<dbReference type="EMBL" id="KQ257464">
    <property type="protein sequence ID" value="KNC97407.1"/>
    <property type="molecule type" value="Genomic_DNA"/>
</dbReference>
<dbReference type="PANTHER" id="PTHR45658">
    <property type="entry name" value="GATA TRANSCRIPTION FACTOR"/>
    <property type="match status" value="1"/>
</dbReference>
<feature type="compositionally biased region" description="Polar residues" evidence="5">
    <location>
        <begin position="21"/>
        <end position="30"/>
    </location>
</feature>